<protein>
    <submittedName>
        <fullName evidence="1">Uncharacterized protein</fullName>
    </submittedName>
</protein>
<dbReference type="EMBL" id="JANBUJ010000409">
    <property type="protein sequence ID" value="KAJ2772199.1"/>
    <property type="molecule type" value="Genomic_DNA"/>
</dbReference>
<comment type="caution">
    <text evidence="1">The sequence shown here is derived from an EMBL/GenBank/DDBJ whole genome shotgun (WGS) entry which is preliminary data.</text>
</comment>
<accession>A0ACC1K304</accession>
<keyword evidence="2" id="KW-1185">Reference proteome</keyword>
<proteinExistence type="predicted"/>
<sequence length="1113" mass="121936">MQQSGVMATTVDSQQFAKESEVVYQTGQLPGNRGIRTEVFKHADSDLRVVVCHSTQPLFAVNIYVPTISPNNKGLPHTLEHLVFCGSKRFPHRGYLDSLANCNLAQGTNAWTAHDHTCYTISAASEQAVANMLPVFLDHVLSPLLRDEHFITEVYYYDSAGREQGVVFSEMLGKENDEDELAYFALDRLMYSGQPGYGCKSGGLTRDIAKLSNEEIIDYHRRFYDANNVTVVLTGPFSEQFGRETLQSMPADIIQSNGRTARSPLDCPLPSLDGARSSRVPFPSPDTDLGSVLVGWQGPAAEDVETLVALDILLVYLAGDQSSPLFQRFVERPCPLASAIDATTHNRIRAAITINFCGVPHPPSGEAGDGGDCGYEDDCSDGGSNWGSACSHGGDDPDVAHLFEDDYFKGLVLEELQRIHASQFDGNARALEEAAQKHMQRTALDMEEDPSNMVNELICLDIVASHFSPGHQGRFAIGSRARMFDTMAELGRRPVQYWLDLLETWLIDAPLFHVVLVPDVGMADQLDDERREIEQANAAGIADKDAHTQQIAQAIASQAIDLSDELKLAMPRADPLQVACLPHEQSTTAPSQPLGPVAAVQVVKTDTAVPGLRLCIPMDALPERLRPYLMLYHGLMLCTDIVLPAGVVYDTEDTPLRAERRVDYTTVDQRLSELTSFNGDSIGIEMSEFSRCWIDELYVLNMRAPERNFEVAVRWMVQALVFAEFTEERIVATAQNLLSALQKLKQDGDSMAMAASARLATNCRPGKPGWIERHVSLFDQERVLGGILDAARADRLDETIASLDAIRRALVHSRGGFLALGIPAADDSGSYIAAFAREWDGCISNYAGQPPDAADGTAPSRFAEHGPFPVPRESRLPALTAPLLVHLPLKAQQASNARLRMATGLRSFPTADAAADFGDELRALPALDFYAVHLLAEILQRTDGPLYKAVRDPGFAYGASLSVGSWLGTLTVSVYRASDVSRAILAVRHVIADMGENWSRYVGDFEIAMARSTMVYDSVAALSTPENVMVACIECGVEGFASVEQRARWRNVHLAAVTQADLRRVYDAHLRRFLDPAEPMIAVVVTPLDAELMPELGAFERKSLDDVGAYQLP</sequence>
<organism evidence="1 2">
    <name type="scientific">Coemansia nantahalensis</name>
    <dbReference type="NCBI Taxonomy" id="2789366"/>
    <lineage>
        <taxon>Eukaryota</taxon>
        <taxon>Fungi</taxon>
        <taxon>Fungi incertae sedis</taxon>
        <taxon>Zoopagomycota</taxon>
        <taxon>Kickxellomycotina</taxon>
        <taxon>Kickxellomycetes</taxon>
        <taxon>Kickxellales</taxon>
        <taxon>Kickxellaceae</taxon>
        <taxon>Coemansia</taxon>
    </lineage>
</organism>
<reference evidence="1" key="1">
    <citation type="submission" date="2022-07" db="EMBL/GenBank/DDBJ databases">
        <title>Phylogenomic reconstructions and comparative analyses of Kickxellomycotina fungi.</title>
        <authorList>
            <person name="Reynolds N.K."/>
            <person name="Stajich J.E."/>
            <person name="Barry K."/>
            <person name="Grigoriev I.V."/>
            <person name="Crous P."/>
            <person name="Smith M.E."/>
        </authorList>
    </citation>
    <scope>NUCLEOTIDE SEQUENCE</scope>
    <source>
        <strain evidence="1">CBS 109366</strain>
    </source>
</reference>
<dbReference type="Proteomes" id="UP001140234">
    <property type="component" value="Unassembled WGS sequence"/>
</dbReference>
<gene>
    <name evidence="1" type="ORF">IWQ57_001868</name>
</gene>
<evidence type="ECO:0000313" key="1">
    <source>
        <dbReference type="EMBL" id="KAJ2772199.1"/>
    </source>
</evidence>
<name>A0ACC1K304_9FUNG</name>
<evidence type="ECO:0000313" key="2">
    <source>
        <dbReference type="Proteomes" id="UP001140234"/>
    </source>
</evidence>